<gene>
    <name evidence="2" type="ORF">ASPCADRAFT_205558</name>
</gene>
<name>A0A1R3RUY2_ASPC5</name>
<dbReference type="VEuPathDB" id="FungiDB:ASPCADRAFT_205558"/>
<evidence type="ECO:0000313" key="3">
    <source>
        <dbReference type="Proteomes" id="UP000188318"/>
    </source>
</evidence>
<dbReference type="EMBL" id="KV907496">
    <property type="protein sequence ID" value="OOF98309.1"/>
    <property type="molecule type" value="Genomic_DNA"/>
</dbReference>
<dbReference type="AlphaFoldDB" id="A0A1R3RUY2"/>
<protein>
    <submittedName>
        <fullName evidence="2">Uncharacterized protein</fullName>
    </submittedName>
</protein>
<evidence type="ECO:0000256" key="1">
    <source>
        <dbReference type="SAM" id="MobiDB-lite"/>
    </source>
</evidence>
<proteinExistence type="predicted"/>
<dbReference type="OrthoDB" id="10439173at2759"/>
<reference evidence="3" key="1">
    <citation type="journal article" date="2017" name="Genome Biol.">
        <title>Comparative genomics reveals high biological diversity and specific adaptations in the industrially and medically important fungal genus Aspergillus.</title>
        <authorList>
            <person name="de Vries R.P."/>
            <person name="Riley R."/>
            <person name="Wiebenga A."/>
            <person name="Aguilar-Osorio G."/>
            <person name="Amillis S."/>
            <person name="Uchima C.A."/>
            <person name="Anderluh G."/>
            <person name="Asadollahi M."/>
            <person name="Askin M."/>
            <person name="Barry K."/>
            <person name="Battaglia E."/>
            <person name="Bayram O."/>
            <person name="Benocci T."/>
            <person name="Braus-Stromeyer S.A."/>
            <person name="Caldana C."/>
            <person name="Canovas D."/>
            <person name="Cerqueira G.C."/>
            <person name="Chen F."/>
            <person name="Chen W."/>
            <person name="Choi C."/>
            <person name="Clum A."/>
            <person name="Dos Santos R.A."/>
            <person name="Damasio A.R."/>
            <person name="Diallinas G."/>
            <person name="Emri T."/>
            <person name="Fekete E."/>
            <person name="Flipphi M."/>
            <person name="Freyberg S."/>
            <person name="Gallo A."/>
            <person name="Gournas C."/>
            <person name="Habgood R."/>
            <person name="Hainaut M."/>
            <person name="Harispe M.L."/>
            <person name="Henrissat B."/>
            <person name="Hilden K.S."/>
            <person name="Hope R."/>
            <person name="Hossain A."/>
            <person name="Karabika E."/>
            <person name="Karaffa L."/>
            <person name="Karanyi Z."/>
            <person name="Krasevec N."/>
            <person name="Kuo A."/>
            <person name="Kusch H."/>
            <person name="LaButti K."/>
            <person name="Lagendijk E.L."/>
            <person name="Lapidus A."/>
            <person name="Levasseur A."/>
            <person name="Lindquist E."/>
            <person name="Lipzen A."/>
            <person name="Logrieco A.F."/>
            <person name="MacCabe A."/>
            <person name="Maekelae M.R."/>
            <person name="Malavazi I."/>
            <person name="Melin P."/>
            <person name="Meyer V."/>
            <person name="Mielnichuk N."/>
            <person name="Miskei M."/>
            <person name="Molnar A.P."/>
            <person name="Mule G."/>
            <person name="Ngan C.Y."/>
            <person name="Orejas M."/>
            <person name="Orosz E."/>
            <person name="Ouedraogo J.P."/>
            <person name="Overkamp K.M."/>
            <person name="Park H.-S."/>
            <person name="Perrone G."/>
            <person name="Piumi F."/>
            <person name="Punt P.J."/>
            <person name="Ram A.F."/>
            <person name="Ramon A."/>
            <person name="Rauscher S."/>
            <person name="Record E."/>
            <person name="Riano-Pachon D.M."/>
            <person name="Robert V."/>
            <person name="Roehrig J."/>
            <person name="Ruller R."/>
            <person name="Salamov A."/>
            <person name="Salih N.S."/>
            <person name="Samson R.A."/>
            <person name="Sandor E."/>
            <person name="Sanguinetti M."/>
            <person name="Schuetze T."/>
            <person name="Sepcic K."/>
            <person name="Shelest E."/>
            <person name="Sherlock G."/>
            <person name="Sophianopoulou V."/>
            <person name="Squina F.M."/>
            <person name="Sun H."/>
            <person name="Susca A."/>
            <person name="Todd R.B."/>
            <person name="Tsang A."/>
            <person name="Unkles S.E."/>
            <person name="van de Wiele N."/>
            <person name="van Rossen-Uffink D."/>
            <person name="Oliveira J.V."/>
            <person name="Vesth T.C."/>
            <person name="Visser J."/>
            <person name="Yu J.-H."/>
            <person name="Zhou M."/>
            <person name="Andersen M.R."/>
            <person name="Archer D.B."/>
            <person name="Baker S.E."/>
            <person name="Benoit I."/>
            <person name="Brakhage A.A."/>
            <person name="Braus G.H."/>
            <person name="Fischer R."/>
            <person name="Frisvad J.C."/>
            <person name="Goldman G.H."/>
            <person name="Houbraken J."/>
            <person name="Oakley B."/>
            <person name="Pocsi I."/>
            <person name="Scazzocchio C."/>
            <person name="Seiboth B."/>
            <person name="vanKuyk P.A."/>
            <person name="Wortman J."/>
            <person name="Dyer P.S."/>
            <person name="Grigoriev I.V."/>
        </authorList>
    </citation>
    <scope>NUCLEOTIDE SEQUENCE [LARGE SCALE GENOMIC DNA]</scope>
    <source>
        <strain evidence="3">ITEM 5010</strain>
    </source>
</reference>
<keyword evidence="3" id="KW-1185">Reference proteome</keyword>
<organism evidence="2 3">
    <name type="scientific">Aspergillus carbonarius (strain ITEM 5010)</name>
    <dbReference type="NCBI Taxonomy" id="602072"/>
    <lineage>
        <taxon>Eukaryota</taxon>
        <taxon>Fungi</taxon>
        <taxon>Dikarya</taxon>
        <taxon>Ascomycota</taxon>
        <taxon>Pezizomycotina</taxon>
        <taxon>Eurotiomycetes</taxon>
        <taxon>Eurotiomycetidae</taxon>
        <taxon>Eurotiales</taxon>
        <taxon>Aspergillaceae</taxon>
        <taxon>Aspergillus</taxon>
        <taxon>Aspergillus subgen. Circumdati</taxon>
    </lineage>
</organism>
<accession>A0A1R3RUY2</accession>
<feature type="region of interest" description="Disordered" evidence="1">
    <location>
        <begin position="1"/>
        <end position="63"/>
    </location>
</feature>
<sequence>MVDSGDRLTATTASSKGATDRRVATGTLSVRAGMSQNGRYPKRRVGEAFPEGPFSRREQLPLLPADEGKPACVSGWEFSGSATPVLVEPHARFGPV</sequence>
<evidence type="ECO:0000313" key="2">
    <source>
        <dbReference type="EMBL" id="OOF98309.1"/>
    </source>
</evidence>
<dbReference type="Proteomes" id="UP000188318">
    <property type="component" value="Unassembled WGS sequence"/>
</dbReference>